<sequence length="375" mass="41593">MSDDNSTDDNTVAMVFQCGPTNMTISPPFNESVAAAIYGCGLAQQLYYKNSKSSSTKKSAANMSVKPPSKGKLMLLQLLIMMCFFTSFTQAYSFSYNKYSNHKTVDSSYSLLEVDSLDDPDLQNKLRSAHLSGTFVFDAGSNSILQPMVDTDSDSYGNSTLSTREDGVDNDEDSSYFFQDSAVHNRLKRQVIQNTTQVIQFKQWQATQTNSTDYTDWLPASCCYYCNTDPSLGNCNYQLDYGYTYSWSVSSTNATETKGLDWKTVKKLLGDDDNLVQSYTFSISGKDAINNALKCEWSQDEGPLQYMIQQGIKTASIINRDCKGGSDSGCSDWSRVLVLKAPLKGVFNIGCNTGWDNVHCSDVDATQHCSFLNDD</sequence>
<evidence type="ECO:0000313" key="1">
    <source>
        <dbReference type="EMBL" id="GME70772.1"/>
    </source>
</evidence>
<dbReference type="Proteomes" id="UP001165064">
    <property type="component" value="Unassembled WGS sequence"/>
</dbReference>
<organism evidence="1 2">
    <name type="scientific">Ambrosiozyma monospora</name>
    <name type="common">Yeast</name>
    <name type="synonym">Endomycopsis monosporus</name>
    <dbReference type="NCBI Taxonomy" id="43982"/>
    <lineage>
        <taxon>Eukaryota</taxon>
        <taxon>Fungi</taxon>
        <taxon>Dikarya</taxon>
        <taxon>Ascomycota</taxon>
        <taxon>Saccharomycotina</taxon>
        <taxon>Pichiomycetes</taxon>
        <taxon>Pichiales</taxon>
        <taxon>Pichiaceae</taxon>
        <taxon>Ambrosiozyma</taxon>
    </lineage>
</organism>
<comment type="caution">
    <text evidence="1">The sequence shown here is derived from an EMBL/GenBank/DDBJ whole genome shotgun (WGS) entry which is preliminary data.</text>
</comment>
<evidence type="ECO:0000313" key="2">
    <source>
        <dbReference type="Proteomes" id="UP001165064"/>
    </source>
</evidence>
<keyword evidence="2" id="KW-1185">Reference proteome</keyword>
<name>A0ACB5SRJ7_AMBMO</name>
<accession>A0ACB5SRJ7</accession>
<protein>
    <submittedName>
        <fullName evidence="1">Unnamed protein product</fullName>
    </submittedName>
</protein>
<reference evidence="1" key="1">
    <citation type="submission" date="2023-04" db="EMBL/GenBank/DDBJ databases">
        <title>Ambrosiozyma monospora NBRC 10751.</title>
        <authorList>
            <person name="Ichikawa N."/>
            <person name="Sato H."/>
            <person name="Tonouchi N."/>
        </authorList>
    </citation>
    <scope>NUCLEOTIDE SEQUENCE</scope>
    <source>
        <strain evidence="1">NBRC 10751</strain>
    </source>
</reference>
<proteinExistence type="predicted"/>
<gene>
    <name evidence="1" type="ORF">Amon02_000033100</name>
</gene>
<dbReference type="EMBL" id="BSXS01000091">
    <property type="protein sequence ID" value="GME70772.1"/>
    <property type="molecule type" value="Genomic_DNA"/>
</dbReference>